<evidence type="ECO:0000313" key="1">
    <source>
        <dbReference type="EMBL" id="KAJ8673421.1"/>
    </source>
</evidence>
<protein>
    <submittedName>
        <fullName evidence="1">Uncharacterized protein</fullName>
    </submittedName>
</protein>
<dbReference type="EMBL" id="CM056743">
    <property type="protein sequence ID" value="KAJ8673421.1"/>
    <property type="molecule type" value="Genomic_DNA"/>
</dbReference>
<reference evidence="1" key="1">
    <citation type="submission" date="2023-04" db="EMBL/GenBank/DDBJ databases">
        <title>A chromosome-level genome assembly of the parasitoid wasp Eretmocerus hayati.</title>
        <authorList>
            <person name="Zhong Y."/>
            <person name="Liu S."/>
            <person name="Liu Y."/>
        </authorList>
    </citation>
    <scope>NUCLEOTIDE SEQUENCE</scope>
    <source>
        <strain evidence="1">ZJU_SS_LIU_2023</strain>
    </source>
</reference>
<name>A0ACC2NS61_9HYME</name>
<keyword evidence="2" id="KW-1185">Reference proteome</keyword>
<sequence>MKKDVRLHTQLSHPNGIPYVLVSRSINRHSDTRMRKYYQAALLITAVVSLVSLLFYRHEYNRLRYVLEVFDYFGKPYPERIKTSCPNNSSKTKKVSLYLDEPLSAWQRLDDDLYVYSSYATNSRIETISYGKLNNPNLDCNIFVEGLLTPLPGTFSFNTLGNTSDIPGKTAYRGYILICEFSENMLPVGVTYQPRDQILFNPNSPILTVKNQAKKLIHDGSALCVSPPLNVPISKADMISFLNFHESIGIKHFIIYDYGIPYMFHREFKNLAEDSDLPWNFTYEVVSWNFPIREIHSNVIKNIIETDCLYRTFNRVMYAATVSWEEYIVLKLHHIVSDLLADYEKSRMSGNRYMVQTQTFCTQQRDDKQSTNATFIIFKKTFTSPNALDANSLFINKPHEVLKGGKIKTFKAASKLIVLNRYVSCNEYNANNIEANKFEPSILRFAAFMQDSPIYKKFFSGKVSELD</sequence>
<comment type="caution">
    <text evidence="1">The sequence shown here is derived from an EMBL/GenBank/DDBJ whole genome shotgun (WGS) entry which is preliminary data.</text>
</comment>
<proteinExistence type="predicted"/>
<accession>A0ACC2NS61</accession>
<evidence type="ECO:0000313" key="2">
    <source>
        <dbReference type="Proteomes" id="UP001239111"/>
    </source>
</evidence>
<gene>
    <name evidence="1" type="ORF">QAD02_004683</name>
</gene>
<dbReference type="Proteomes" id="UP001239111">
    <property type="component" value="Chromosome 3"/>
</dbReference>
<organism evidence="1 2">
    <name type="scientific">Eretmocerus hayati</name>
    <dbReference type="NCBI Taxonomy" id="131215"/>
    <lineage>
        <taxon>Eukaryota</taxon>
        <taxon>Metazoa</taxon>
        <taxon>Ecdysozoa</taxon>
        <taxon>Arthropoda</taxon>
        <taxon>Hexapoda</taxon>
        <taxon>Insecta</taxon>
        <taxon>Pterygota</taxon>
        <taxon>Neoptera</taxon>
        <taxon>Endopterygota</taxon>
        <taxon>Hymenoptera</taxon>
        <taxon>Apocrita</taxon>
        <taxon>Proctotrupomorpha</taxon>
        <taxon>Chalcidoidea</taxon>
        <taxon>Aphelinidae</taxon>
        <taxon>Aphelininae</taxon>
        <taxon>Eretmocerus</taxon>
    </lineage>
</organism>